<evidence type="ECO:0000313" key="1">
    <source>
        <dbReference type="EMBL" id="SFS12027.1"/>
    </source>
</evidence>
<dbReference type="RefSeq" id="WP_092917641.1">
    <property type="nucleotide sequence ID" value="NZ_FOZN01000002.1"/>
</dbReference>
<accession>A0AA94KZS5</accession>
<sequence length="255" mass="26139">MTATGATRRKRGRGLLVLVILLVVVAALVVVAELVARQVVPGMIRSAVADQLALPADHPIDVEVDGILLPQLLTGTLDQVRVASQDVAVGPVGGDVRVEAQGVPIRGDAPAEGATAEVRMTPEQLRTLLATIDGFPAETVGLAAPNVTASGEVQILGATIPVGVAFGPSVAEGDIVLTPAEGTIGDASVTADQLRGQLFGLLDPLLEDRRLCIAEHLPAALALQSIEVTGEELVADFDIDGGILSDPALREPGTC</sequence>
<comment type="caution">
    <text evidence="1">The sequence shown here is derived from an EMBL/GenBank/DDBJ whole genome shotgun (WGS) entry which is preliminary data.</text>
</comment>
<dbReference type="AlphaFoldDB" id="A0AA94KZS5"/>
<proteinExistence type="predicted"/>
<dbReference type="InterPro" id="IPR021373">
    <property type="entry name" value="DUF2993"/>
</dbReference>
<evidence type="ECO:0008006" key="3">
    <source>
        <dbReference type="Google" id="ProtNLM"/>
    </source>
</evidence>
<dbReference type="Pfam" id="PF11209">
    <property type="entry name" value="LmeA"/>
    <property type="match status" value="1"/>
</dbReference>
<name>A0AA94KZS5_9MICO</name>
<reference evidence="1 2" key="1">
    <citation type="submission" date="2016-10" db="EMBL/GenBank/DDBJ databases">
        <authorList>
            <person name="Varghese N."/>
            <person name="Submissions S."/>
        </authorList>
    </citation>
    <scope>NUCLEOTIDE SEQUENCE [LARGE SCALE GENOMIC DNA]</scope>
    <source>
        <strain evidence="1 2">IAM 15147</strain>
    </source>
</reference>
<dbReference type="Proteomes" id="UP000198506">
    <property type="component" value="Unassembled WGS sequence"/>
</dbReference>
<protein>
    <recommendedName>
        <fullName evidence="3">DUF2993 domain-containing protein</fullName>
    </recommendedName>
</protein>
<gene>
    <name evidence="1" type="ORF">SAMN04487783_1661</name>
</gene>
<evidence type="ECO:0000313" key="2">
    <source>
        <dbReference type="Proteomes" id="UP000198506"/>
    </source>
</evidence>
<dbReference type="EMBL" id="FOZN01000002">
    <property type="protein sequence ID" value="SFS12027.1"/>
    <property type="molecule type" value="Genomic_DNA"/>
</dbReference>
<keyword evidence="2" id="KW-1185">Reference proteome</keyword>
<organism evidence="1 2">
    <name type="scientific">Agrococcus baldri</name>
    <dbReference type="NCBI Taxonomy" id="153730"/>
    <lineage>
        <taxon>Bacteria</taxon>
        <taxon>Bacillati</taxon>
        <taxon>Actinomycetota</taxon>
        <taxon>Actinomycetes</taxon>
        <taxon>Micrococcales</taxon>
        <taxon>Microbacteriaceae</taxon>
        <taxon>Agrococcus</taxon>
    </lineage>
</organism>